<dbReference type="AlphaFoldDB" id="A0A7C8K669"/>
<name>A0A7C8K669_ORBOL</name>
<organism evidence="3 4">
    <name type="scientific">Orbilia oligospora</name>
    <name type="common">Nematode-trapping fungus</name>
    <name type="synonym">Arthrobotrys oligospora</name>
    <dbReference type="NCBI Taxonomy" id="2813651"/>
    <lineage>
        <taxon>Eukaryota</taxon>
        <taxon>Fungi</taxon>
        <taxon>Dikarya</taxon>
        <taxon>Ascomycota</taxon>
        <taxon>Pezizomycotina</taxon>
        <taxon>Orbiliomycetes</taxon>
        <taxon>Orbiliales</taxon>
        <taxon>Orbiliaceae</taxon>
        <taxon>Orbilia</taxon>
    </lineage>
</organism>
<feature type="region of interest" description="Disordered" evidence="1">
    <location>
        <begin position="76"/>
        <end position="139"/>
    </location>
</feature>
<dbReference type="InterPro" id="IPR054505">
    <property type="entry name" value="Myb_DNA-bind_8"/>
</dbReference>
<dbReference type="Pfam" id="PF22980">
    <property type="entry name" value="Myb_DNA-bind_8"/>
    <property type="match status" value="1"/>
</dbReference>
<feature type="compositionally biased region" description="Basic residues" evidence="1">
    <location>
        <begin position="130"/>
        <end position="139"/>
    </location>
</feature>
<dbReference type="EMBL" id="JAABOE010000109">
    <property type="protein sequence ID" value="KAF3164947.1"/>
    <property type="molecule type" value="Genomic_DNA"/>
</dbReference>
<evidence type="ECO:0000313" key="4">
    <source>
        <dbReference type="Proteomes" id="UP000479691"/>
    </source>
</evidence>
<dbReference type="Proteomes" id="UP000479691">
    <property type="component" value="Unassembled WGS sequence"/>
</dbReference>
<reference evidence="3 4" key="1">
    <citation type="submission" date="2019-06" db="EMBL/GenBank/DDBJ databases">
        <authorList>
            <person name="Palmer J.M."/>
        </authorList>
    </citation>
    <scope>NUCLEOTIDE SEQUENCE [LARGE SCALE GENOMIC DNA]</scope>
    <source>
        <strain evidence="3 4">TWF788</strain>
    </source>
</reference>
<gene>
    <name evidence="3" type="ORF">TWF788_000859</name>
</gene>
<feature type="domain" description="Myb-like DNA-binding" evidence="2">
    <location>
        <begin position="14"/>
        <end position="59"/>
    </location>
</feature>
<feature type="compositionally biased region" description="Basic and acidic residues" evidence="1">
    <location>
        <begin position="86"/>
        <end position="100"/>
    </location>
</feature>
<accession>A0A7C8K669</accession>
<evidence type="ECO:0000256" key="1">
    <source>
        <dbReference type="SAM" id="MobiDB-lite"/>
    </source>
</evidence>
<protein>
    <recommendedName>
        <fullName evidence="2">Myb-like DNA-binding domain-containing protein</fullName>
    </recommendedName>
</protein>
<evidence type="ECO:0000313" key="3">
    <source>
        <dbReference type="EMBL" id="KAF3164947.1"/>
    </source>
</evidence>
<comment type="caution">
    <text evidence="3">The sequence shown here is derived from an EMBL/GenBank/DDBJ whole genome shotgun (WGS) entry which is preliminary data.</text>
</comment>
<proteinExistence type="predicted"/>
<sequence>MSSSGSSPKQTLSDLEFLLCCIDSVSNGGINYGAVAKAANYANDGRARARLSRINSKHGTRLVISKREEEKMVEKQVKANTAPKDPSNDTKMDAFAENKLADGTVPAPDKAGRVTRSSASKVPALSDVKAKKKKPTSSA</sequence>
<evidence type="ECO:0000259" key="2">
    <source>
        <dbReference type="Pfam" id="PF22980"/>
    </source>
</evidence>